<protein>
    <submittedName>
        <fullName evidence="4">Peptide N-acetyl-beta-D-glucosaminyl asparaginase amidase A-domain-containing protein</fullName>
    </submittedName>
</protein>
<evidence type="ECO:0000256" key="2">
    <source>
        <dbReference type="SAM" id="Phobius"/>
    </source>
</evidence>
<name>A0AAJ0HRR1_9PEZI</name>
<evidence type="ECO:0000256" key="1">
    <source>
        <dbReference type="SAM" id="MobiDB-lite"/>
    </source>
</evidence>
<feature type="domain" description="Peptide N-acetyl-beta-D-glucosaminyl asparaginase amidase A N-terminal" evidence="3">
    <location>
        <begin position="148"/>
        <end position="471"/>
    </location>
</feature>
<dbReference type="InterPro" id="IPR021102">
    <property type="entry name" value="PNGase_A"/>
</dbReference>
<dbReference type="AlphaFoldDB" id="A0AAJ0HRR1"/>
<gene>
    <name evidence="4" type="ORF">B0T25DRAFT_125161</name>
</gene>
<dbReference type="InterPro" id="IPR056948">
    <property type="entry name" value="PNGaseA_N"/>
</dbReference>
<dbReference type="PANTHER" id="PTHR31104">
    <property type="entry name" value="PEPTIDE-N4-(N-ACETYL-BETA-GLUCOSAMINYL)ASPARAGINE AMIDASE A PROTEIN"/>
    <property type="match status" value="1"/>
</dbReference>
<dbReference type="EMBL" id="JAUIQD010000002">
    <property type="protein sequence ID" value="KAK3360254.1"/>
    <property type="molecule type" value="Genomic_DNA"/>
</dbReference>
<accession>A0AAJ0HRR1</accession>
<feature type="region of interest" description="Disordered" evidence="1">
    <location>
        <begin position="1"/>
        <end position="30"/>
    </location>
</feature>
<reference evidence="4" key="1">
    <citation type="journal article" date="2023" name="Mol. Phylogenet. Evol.">
        <title>Genome-scale phylogeny and comparative genomics of the fungal order Sordariales.</title>
        <authorList>
            <person name="Hensen N."/>
            <person name="Bonometti L."/>
            <person name="Westerberg I."/>
            <person name="Brannstrom I.O."/>
            <person name="Guillou S."/>
            <person name="Cros-Aarteil S."/>
            <person name="Calhoun S."/>
            <person name="Haridas S."/>
            <person name="Kuo A."/>
            <person name="Mondo S."/>
            <person name="Pangilinan J."/>
            <person name="Riley R."/>
            <person name="LaButti K."/>
            <person name="Andreopoulos B."/>
            <person name="Lipzen A."/>
            <person name="Chen C."/>
            <person name="Yan M."/>
            <person name="Daum C."/>
            <person name="Ng V."/>
            <person name="Clum A."/>
            <person name="Steindorff A."/>
            <person name="Ohm R.A."/>
            <person name="Martin F."/>
            <person name="Silar P."/>
            <person name="Natvig D.O."/>
            <person name="Lalanne C."/>
            <person name="Gautier V."/>
            <person name="Ament-Velasquez S.L."/>
            <person name="Kruys A."/>
            <person name="Hutchinson M.I."/>
            <person name="Powell A.J."/>
            <person name="Barry K."/>
            <person name="Miller A.N."/>
            <person name="Grigoriev I.V."/>
            <person name="Debuchy R."/>
            <person name="Gladieux P."/>
            <person name="Hiltunen Thoren M."/>
            <person name="Johannesson H."/>
        </authorList>
    </citation>
    <scope>NUCLEOTIDE SEQUENCE</scope>
    <source>
        <strain evidence="4">CBS 955.72</strain>
    </source>
</reference>
<keyword evidence="2" id="KW-0812">Transmembrane</keyword>
<keyword evidence="5" id="KW-1185">Reference proteome</keyword>
<evidence type="ECO:0000259" key="3">
    <source>
        <dbReference type="Pfam" id="PF12222"/>
    </source>
</evidence>
<dbReference type="Pfam" id="PF25156">
    <property type="entry name" value="PNGase_A_C"/>
    <property type="match status" value="1"/>
</dbReference>
<dbReference type="Proteomes" id="UP001275084">
    <property type="component" value="Unassembled WGS sequence"/>
</dbReference>
<feature type="transmembrane region" description="Helical" evidence="2">
    <location>
        <begin position="37"/>
        <end position="55"/>
    </location>
</feature>
<proteinExistence type="predicted"/>
<organism evidence="4 5">
    <name type="scientific">Lasiosphaeria hispida</name>
    <dbReference type="NCBI Taxonomy" id="260671"/>
    <lineage>
        <taxon>Eukaryota</taxon>
        <taxon>Fungi</taxon>
        <taxon>Dikarya</taxon>
        <taxon>Ascomycota</taxon>
        <taxon>Pezizomycotina</taxon>
        <taxon>Sordariomycetes</taxon>
        <taxon>Sordariomycetidae</taxon>
        <taxon>Sordariales</taxon>
        <taxon>Lasiosphaeriaceae</taxon>
        <taxon>Lasiosphaeria</taxon>
    </lineage>
</organism>
<keyword evidence="2" id="KW-0472">Membrane</keyword>
<reference evidence="4" key="2">
    <citation type="submission" date="2023-06" db="EMBL/GenBank/DDBJ databases">
        <authorList>
            <consortium name="Lawrence Berkeley National Laboratory"/>
            <person name="Haridas S."/>
            <person name="Hensen N."/>
            <person name="Bonometti L."/>
            <person name="Westerberg I."/>
            <person name="Brannstrom I.O."/>
            <person name="Guillou S."/>
            <person name="Cros-Aarteil S."/>
            <person name="Calhoun S."/>
            <person name="Kuo A."/>
            <person name="Mondo S."/>
            <person name="Pangilinan J."/>
            <person name="Riley R."/>
            <person name="Labutti K."/>
            <person name="Andreopoulos B."/>
            <person name="Lipzen A."/>
            <person name="Chen C."/>
            <person name="Yanf M."/>
            <person name="Daum C."/>
            <person name="Ng V."/>
            <person name="Clum A."/>
            <person name="Steindorff A."/>
            <person name="Ohm R."/>
            <person name="Martin F."/>
            <person name="Silar P."/>
            <person name="Natvig D."/>
            <person name="Lalanne C."/>
            <person name="Gautier V."/>
            <person name="Ament-Velasquez S.L."/>
            <person name="Kruys A."/>
            <person name="Hutchinson M.I."/>
            <person name="Powell A.J."/>
            <person name="Barry K."/>
            <person name="Miller A.N."/>
            <person name="Grigoriev I.V."/>
            <person name="Debuchy R."/>
            <person name="Gladieux P."/>
            <person name="Thoren M.H."/>
            <person name="Johannesson H."/>
        </authorList>
    </citation>
    <scope>NUCLEOTIDE SEQUENCE</scope>
    <source>
        <strain evidence="4">CBS 955.72</strain>
    </source>
</reference>
<sequence length="745" mass="80127">MDAMDAMDPEKRPMLPRAGEGLSQPPPGRPTGRKCQGLVWFLVVLAGGLLILSGAPTSCLHSGLGLFAGGSDVFPAASSHHPPAAADAVASSHSIQSRSPATIAPADVTTSAPAPARTVLQCFEVDQPVLLPDGAAESDGSSRTFDGYAEKPCTVLLMRRDFAWSYNDPFIGKYTPPSCKFNRVVLNFTSVSHGRQFDRLALMYFGDTEVWRTSTAEPTNPPGIAWTYLKDMTEYLYFWKSPQTIIFDLGNLIDDKYTGIFNTTMTATFFYSDVDTATAPPSDLIIPISARQGANNAVSQFTVPRDNATNTVRDFPRNARRAVFSVSANGQGLEEFWWSNVLQSDIWTFNQTAGQLTGYSPFREVQVLIDGQLAGVDWPFPVLFTGGVSPGLHRPIASVEAFDLKEHEIDISPFLPLLCDGKPHTFTIRIAGINDADASAAAALTERVDESWYVTGKIFVWLDDDAGSVTAGDKPTIQAPPPVLTITHSVLQTANGTNETLLYNTGVKRGLLISARVVTQRGADTVSWSQTLTYTNKGRVSGFGYNQVNDLVISGTDEAAGFTTPPYKAAYRYPLFANSTYAVSDTGNLTLWAHVVQGKQVEVSGASVFPDGLEAFGGRARFVASALATRKEGVAGFYQSGDGKNSSGWGTADQTFRFGGVSKGGMLGDAPDVELYFRNVSAANGSVLYDFKRRWGAGKTEATALSGEEGKGMADLRAEYAAVEGEAGRGAMRVFMGRNDYKGEA</sequence>
<comment type="caution">
    <text evidence="4">The sequence shown here is derived from an EMBL/GenBank/DDBJ whole genome shotgun (WGS) entry which is preliminary data.</text>
</comment>
<dbReference type="Pfam" id="PF12222">
    <property type="entry name" value="PNGaseA"/>
    <property type="match status" value="1"/>
</dbReference>
<evidence type="ECO:0000313" key="5">
    <source>
        <dbReference type="Proteomes" id="UP001275084"/>
    </source>
</evidence>
<evidence type="ECO:0000313" key="4">
    <source>
        <dbReference type="EMBL" id="KAK3360254.1"/>
    </source>
</evidence>
<keyword evidence="2" id="KW-1133">Transmembrane helix</keyword>